<accession>A0A1B3ZI74</accession>
<geneLocation type="plasmid" evidence="2"/>
<organism evidence="1 2">
    <name type="scientific">Sphingomonas panacis</name>
    <dbReference type="NCBI Taxonomy" id="1560345"/>
    <lineage>
        <taxon>Bacteria</taxon>
        <taxon>Pseudomonadati</taxon>
        <taxon>Pseudomonadota</taxon>
        <taxon>Alphaproteobacteria</taxon>
        <taxon>Sphingomonadales</taxon>
        <taxon>Sphingomonadaceae</taxon>
        <taxon>Sphingomonas</taxon>
    </lineage>
</organism>
<dbReference type="EMBL" id="CP014169">
    <property type="protein sequence ID" value="AOH87122.1"/>
    <property type="molecule type" value="Genomic_DNA"/>
</dbReference>
<evidence type="ECO:0000313" key="2">
    <source>
        <dbReference type="Proteomes" id="UP000094256"/>
    </source>
</evidence>
<dbReference type="RefSeq" id="WP_069207692.1">
    <property type="nucleotide sequence ID" value="NZ_CP014169.1"/>
</dbReference>
<keyword evidence="1" id="KW-0614">Plasmid</keyword>
<reference evidence="1 2" key="1">
    <citation type="submission" date="2016-01" db="EMBL/GenBank/DDBJ databases">
        <title>Complete genome and mega plasmid sequence of Sphingomonas panacis DCY99 elicits systemic resistance in rice to Xanthomonas oryzae.</title>
        <authorList>
            <person name="Kim Y.J."/>
            <person name="Yang D.C."/>
            <person name="Sing P."/>
        </authorList>
    </citation>
    <scope>NUCLEOTIDE SEQUENCE [LARGE SCALE GENOMIC DNA]</scope>
    <source>
        <strain evidence="1 2">DCY99</strain>
        <plasmid evidence="2">Plasmid</plasmid>
    </source>
</reference>
<gene>
    <name evidence="1" type="ORF">AWL63_23390</name>
</gene>
<sequence>MRPLDLDAEIIELVACQPPAAPALNLREMAFRKDSWAPAEVDELRRLFDADQSLDQIAQALRRGRFGIADKIAGLGLRRNSTRPWSGLEDDDLTRQYGCLATAQLALLFGRTCAAIYARASILGLTDGAPPAWTAWEDAQLREGYRLAVPLQQLCTLIGRPLTGLSARAAALGLRHPNHPSGWSDAEAGRALELAEAGNRYRAIIEQLAAEGFPRRSLAGLGPQIRRLGYGRGWGRPWGPDEDALLVRAYAEGSSLTPVRTRLGRTTCSIRWRSEYLGLRGSHANRNGWRTAPDWSEADLTILREEYGRTPTRALAARFGRTKASITTRANVLGLVHGYIRPWTKDEMAALANAFHHGIAIADLAAALTRKPASVSKFATKHGFDFGRRALRGEAPTLLEIIALSAPQTTAV</sequence>
<dbReference type="KEGG" id="span:AWL63_23390"/>
<dbReference type="AlphaFoldDB" id="A0A1B3ZI74"/>
<evidence type="ECO:0000313" key="1">
    <source>
        <dbReference type="EMBL" id="AOH87122.1"/>
    </source>
</evidence>
<dbReference type="OrthoDB" id="7460705at2"/>
<protein>
    <submittedName>
        <fullName evidence="1">Uncharacterized protein</fullName>
    </submittedName>
</protein>
<name>A0A1B3ZI74_9SPHN</name>
<dbReference type="Proteomes" id="UP000094256">
    <property type="component" value="Plasmid unnamed"/>
</dbReference>
<proteinExistence type="predicted"/>
<keyword evidence="2" id="KW-1185">Reference proteome</keyword>